<comment type="similarity">
    <text evidence="2">Belongs to the bacterial solute-binding protein 1 family.</text>
</comment>
<reference evidence="6 7" key="1">
    <citation type="submission" date="2023-04" db="EMBL/GenBank/DDBJ databases">
        <title>Halomonas strains isolated from rhizosphere soil.</title>
        <authorList>
            <person name="Xu L."/>
            <person name="Sun J.-Q."/>
        </authorList>
    </citation>
    <scope>NUCLEOTIDE SEQUENCE [LARGE SCALE GENOMIC DNA]</scope>
    <source>
        <strain evidence="6 7">LN1S58</strain>
    </source>
</reference>
<accession>A0ABT6VKR9</accession>
<keyword evidence="7" id="KW-1185">Reference proteome</keyword>
<dbReference type="InterPro" id="IPR050490">
    <property type="entry name" value="Bact_solute-bd_prot1"/>
</dbReference>
<protein>
    <submittedName>
        <fullName evidence="6">ABC transporter substrate-binding protein</fullName>
    </submittedName>
</protein>
<dbReference type="CDD" id="cd14750">
    <property type="entry name" value="PBP2_TMBP"/>
    <property type="match status" value="1"/>
</dbReference>
<evidence type="ECO:0000256" key="2">
    <source>
        <dbReference type="ARBA" id="ARBA00008520"/>
    </source>
</evidence>
<evidence type="ECO:0000256" key="5">
    <source>
        <dbReference type="SAM" id="SignalP"/>
    </source>
</evidence>
<organism evidence="6 7">
    <name type="scientific">Halomonas kalidii</name>
    <dbReference type="NCBI Taxonomy" id="3043293"/>
    <lineage>
        <taxon>Bacteria</taxon>
        <taxon>Pseudomonadati</taxon>
        <taxon>Pseudomonadota</taxon>
        <taxon>Gammaproteobacteria</taxon>
        <taxon>Oceanospirillales</taxon>
        <taxon>Halomonadaceae</taxon>
        <taxon>Halomonas</taxon>
    </lineage>
</organism>
<feature type="chain" id="PRO_5046665343" evidence="5">
    <location>
        <begin position="26"/>
        <end position="433"/>
    </location>
</feature>
<dbReference type="SUPFAM" id="SSF53850">
    <property type="entry name" value="Periplasmic binding protein-like II"/>
    <property type="match status" value="1"/>
</dbReference>
<feature type="signal peptide" evidence="5">
    <location>
        <begin position="1"/>
        <end position="25"/>
    </location>
</feature>
<proteinExistence type="inferred from homology"/>
<evidence type="ECO:0000256" key="1">
    <source>
        <dbReference type="ARBA" id="ARBA00004418"/>
    </source>
</evidence>
<dbReference type="PANTHER" id="PTHR43649:SF34">
    <property type="entry name" value="ABC TRANSPORTER PERIPLASMIC-BINDING PROTEIN YCJN-RELATED"/>
    <property type="match status" value="1"/>
</dbReference>
<name>A0ABT6VKR9_9GAMM</name>
<evidence type="ECO:0000256" key="4">
    <source>
        <dbReference type="ARBA" id="ARBA00022729"/>
    </source>
</evidence>
<dbReference type="Gene3D" id="3.40.190.10">
    <property type="entry name" value="Periplasmic binding protein-like II"/>
    <property type="match status" value="2"/>
</dbReference>
<dbReference type="RefSeq" id="WP_282722037.1">
    <property type="nucleotide sequence ID" value="NZ_JASCQO010000038.1"/>
</dbReference>
<comment type="caution">
    <text evidence="6">The sequence shown here is derived from an EMBL/GenBank/DDBJ whole genome shotgun (WGS) entry which is preliminary data.</text>
</comment>
<evidence type="ECO:0000313" key="6">
    <source>
        <dbReference type="EMBL" id="MDI5934559.1"/>
    </source>
</evidence>
<dbReference type="Proteomes" id="UP001244242">
    <property type="component" value="Unassembled WGS sequence"/>
</dbReference>
<keyword evidence="4 5" id="KW-0732">Signal</keyword>
<keyword evidence="3" id="KW-0813">Transport</keyword>
<sequence length="433" mass="46693">MLKKTLIAAISMATSTLAATGQAQAAELTISCGAVGAELTLCQEGVAAWEEQTGHEVDIVSTPNSSTERLSLYQQILSANSSDIDVLQIDVVWPGLLANHLLDLNETLGGDAAEGHFPAIIENNTVDGRLVAMPWFTDAGVLYYRKDLLEEYGHEPPETWQELTEIAREIQAAEREAGNDGMWGYVFQGRAYEGLTCNALEWVASHGGGTIVDGEGNLTINNEQAAAALDLAATWIGDITPEGALNYTEEEARGLFQSGNAVFMRNWPYAWSLAQSEESEVRDRVGVIKLPHGPESASAAASGGEIQSAATLGGWNLAVSKYSENRELAAELVAFLTGEAEQKRRAIEGSYNPTLERLYEDEEVLAAVPFFGTLYDTFANAVARPSAVTGESYGRVSNAFFDTTHGVLSGDTPAADALAQLEGQLRRLERRWK</sequence>
<evidence type="ECO:0000313" key="7">
    <source>
        <dbReference type="Proteomes" id="UP001244242"/>
    </source>
</evidence>
<evidence type="ECO:0000256" key="3">
    <source>
        <dbReference type="ARBA" id="ARBA00022448"/>
    </source>
</evidence>
<comment type="subcellular location">
    <subcellularLocation>
        <location evidence="1">Periplasm</location>
    </subcellularLocation>
</comment>
<dbReference type="InterPro" id="IPR006059">
    <property type="entry name" value="SBP"/>
</dbReference>
<dbReference type="Pfam" id="PF01547">
    <property type="entry name" value="SBP_bac_1"/>
    <property type="match status" value="1"/>
</dbReference>
<gene>
    <name evidence="6" type="ORF">QLQ84_12260</name>
</gene>
<dbReference type="PANTHER" id="PTHR43649">
    <property type="entry name" value="ARABINOSE-BINDING PROTEIN-RELATED"/>
    <property type="match status" value="1"/>
</dbReference>
<dbReference type="EMBL" id="JASCQO010000038">
    <property type="protein sequence ID" value="MDI5934559.1"/>
    <property type="molecule type" value="Genomic_DNA"/>
</dbReference>